<dbReference type="AlphaFoldDB" id="A0A4Z2JAI4"/>
<accession>A0A4Z2JAI4</accession>
<sequence length="141" mass="15926">MVTASQVARRWFVALPPHRELRIHRKHANEGRGNRQRDLEDAGCSWELLISQCWSISAPWRKELTHNIMRPKAKDPHREESFVDFTETHGMAHLRAAAAPTHTVGCAEMHQNQSLCGEPALSLSIGPNSCQSRPTSSARQR</sequence>
<gene>
    <name evidence="1" type="ORF">EYF80_002431</name>
</gene>
<evidence type="ECO:0000313" key="1">
    <source>
        <dbReference type="EMBL" id="TNN87229.1"/>
    </source>
</evidence>
<keyword evidence="2" id="KW-1185">Reference proteome</keyword>
<name>A0A4Z2JAI4_9TELE</name>
<evidence type="ECO:0000313" key="2">
    <source>
        <dbReference type="Proteomes" id="UP000314294"/>
    </source>
</evidence>
<organism evidence="1 2">
    <name type="scientific">Liparis tanakae</name>
    <name type="common">Tanaka's snailfish</name>
    <dbReference type="NCBI Taxonomy" id="230148"/>
    <lineage>
        <taxon>Eukaryota</taxon>
        <taxon>Metazoa</taxon>
        <taxon>Chordata</taxon>
        <taxon>Craniata</taxon>
        <taxon>Vertebrata</taxon>
        <taxon>Euteleostomi</taxon>
        <taxon>Actinopterygii</taxon>
        <taxon>Neopterygii</taxon>
        <taxon>Teleostei</taxon>
        <taxon>Neoteleostei</taxon>
        <taxon>Acanthomorphata</taxon>
        <taxon>Eupercaria</taxon>
        <taxon>Perciformes</taxon>
        <taxon>Cottioidei</taxon>
        <taxon>Cottales</taxon>
        <taxon>Liparidae</taxon>
        <taxon>Liparis</taxon>
    </lineage>
</organism>
<dbReference type="EMBL" id="SRLO01000011">
    <property type="protein sequence ID" value="TNN87229.1"/>
    <property type="molecule type" value="Genomic_DNA"/>
</dbReference>
<reference evidence="1 2" key="1">
    <citation type="submission" date="2019-03" db="EMBL/GenBank/DDBJ databases">
        <title>First draft genome of Liparis tanakae, snailfish: a comprehensive survey of snailfish specific genes.</title>
        <authorList>
            <person name="Kim W."/>
            <person name="Song I."/>
            <person name="Jeong J.-H."/>
            <person name="Kim D."/>
            <person name="Kim S."/>
            <person name="Ryu S."/>
            <person name="Song J.Y."/>
            <person name="Lee S.K."/>
        </authorList>
    </citation>
    <scope>NUCLEOTIDE SEQUENCE [LARGE SCALE GENOMIC DNA]</scope>
    <source>
        <tissue evidence="1">Muscle</tissue>
    </source>
</reference>
<dbReference type="Proteomes" id="UP000314294">
    <property type="component" value="Unassembled WGS sequence"/>
</dbReference>
<comment type="caution">
    <text evidence="1">The sequence shown here is derived from an EMBL/GenBank/DDBJ whole genome shotgun (WGS) entry which is preliminary data.</text>
</comment>
<protein>
    <submittedName>
        <fullName evidence="1">Uncharacterized protein</fullName>
    </submittedName>
</protein>
<proteinExistence type="predicted"/>